<evidence type="ECO:0000256" key="3">
    <source>
        <dbReference type="SAM" id="Phobius"/>
    </source>
</evidence>
<dbReference type="PATRIC" id="fig|1121318.3.peg.2175"/>
<feature type="transmembrane region" description="Helical" evidence="3">
    <location>
        <begin position="12"/>
        <end position="28"/>
    </location>
</feature>
<sequence>MNKILKNRNVKILSVVIALLIVTSWLIFSKGNYKSYKSEDSFKALMGVMLESINNKGVMILEEKDINALASSYLKEGINKGGLIIGGLNVNVNGEKVTALIPIKYKGFSMLFSTKGNFQFKEDSLWFTPDYFKIGKISLPKKYVMNLVKNKFGSKIKEEEGSLVVGKGIIPFEFNSIELIEGKFVIVSKGETNELIKNTSEAISKLEQEVKAQIAKESQNKANNSSQVKDSTKNTSNNEKTNNNTSGDSKNEAKESEDSLNKIYEDLNGLQGNLATSKEKQMISIMSSAINNIKTDSDYNFWNDMDKVMDIYKTLSPQEKKNFKTKVLSNIDLENALKIKDNYGI</sequence>
<keyword evidence="5" id="KW-1185">Reference proteome</keyword>
<evidence type="ECO:0000256" key="2">
    <source>
        <dbReference type="SAM" id="MobiDB-lite"/>
    </source>
</evidence>
<feature type="coiled-coil region" evidence="1">
    <location>
        <begin position="189"/>
        <end position="216"/>
    </location>
</feature>
<dbReference type="Proteomes" id="UP000037043">
    <property type="component" value="Unassembled WGS sequence"/>
</dbReference>
<protein>
    <submittedName>
        <fullName evidence="4">Uncharacterized protein</fullName>
    </submittedName>
</protein>
<organism evidence="4 5">
    <name type="scientific">Clostridium homopropionicum DSM 5847</name>
    <dbReference type="NCBI Taxonomy" id="1121318"/>
    <lineage>
        <taxon>Bacteria</taxon>
        <taxon>Bacillati</taxon>
        <taxon>Bacillota</taxon>
        <taxon>Clostridia</taxon>
        <taxon>Eubacteriales</taxon>
        <taxon>Clostridiaceae</taxon>
        <taxon>Clostridium</taxon>
    </lineage>
</organism>
<reference evidence="5" key="1">
    <citation type="submission" date="2015-08" db="EMBL/GenBank/DDBJ databases">
        <title>Genome sequence of the strict anaerobe Clostridium homopropionicum LuHBu1 (DSM 5847T).</title>
        <authorList>
            <person name="Poehlein A."/>
            <person name="Beck M."/>
            <person name="Schiel-Bengelsdorf B."/>
            <person name="Bengelsdorf F.R."/>
            <person name="Daniel R."/>
            <person name="Duerre P."/>
        </authorList>
    </citation>
    <scope>NUCLEOTIDE SEQUENCE [LARGE SCALE GENOMIC DNA]</scope>
    <source>
        <strain evidence="5">DSM 5847</strain>
    </source>
</reference>
<feature type="compositionally biased region" description="Low complexity" evidence="2">
    <location>
        <begin position="233"/>
        <end position="246"/>
    </location>
</feature>
<evidence type="ECO:0000313" key="4">
    <source>
        <dbReference type="EMBL" id="KOA19376.1"/>
    </source>
</evidence>
<feature type="region of interest" description="Disordered" evidence="2">
    <location>
        <begin position="216"/>
        <end position="257"/>
    </location>
</feature>
<keyword evidence="1" id="KW-0175">Coiled coil</keyword>
<dbReference type="RefSeq" id="WP_052221692.1">
    <property type="nucleotide sequence ID" value="NZ_LHUR01000024.1"/>
</dbReference>
<evidence type="ECO:0000256" key="1">
    <source>
        <dbReference type="SAM" id="Coils"/>
    </source>
</evidence>
<gene>
    <name evidence="4" type="ORF">CLHOM_21670</name>
</gene>
<keyword evidence="3" id="KW-0472">Membrane</keyword>
<name>A0A0L6Z8S1_9CLOT</name>
<evidence type="ECO:0000313" key="5">
    <source>
        <dbReference type="Proteomes" id="UP000037043"/>
    </source>
</evidence>
<proteinExistence type="predicted"/>
<comment type="caution">
    <text evidence="4">The sequence shown here is derived from an EMBL/GenBank/DDBJ whole genome shotgun (WGS) entry which is preliminary data.</text>
</comment>
<accession>A0A0L6Z8S1</accession>
<keyword evidence="3" id="KW-1133">Transmembrane helix</keyword>
<feature type="compositionally biased region" description="Polar residues" evidence="2">
    <location>
        <begin position="216"/>
        <end position="228"/>
    </location>
</feature>
<dbReference type="STRING" id="36844.SAMN04488501_11315"/>
<dbReference type="EMBL" id="LHUR01000024">
    <property type="protein sequence ID" value="KOA19376.1"/>
    <property type="molecule type" value="Genomic_DNA"/>
</dbReference>
<keyword evidence="3" id="KW-0812">Transmembrane</keyword>
<dbReference type="AlphaFoldDB" id="A0A0L6Z8S1"/>